<evidence type="ECO:0000256" key="3">
    <source>
        <dbReference type="ARBA" id="ARBA00012418"/>
    </source>
</evidence>
<dbReference type="InterPro" id="IPR002092">
    <property type="entry name" value="DNA-dir_Rpol_phage-type"/>
</dbReference>
<gene>
    <name evidence="10" type="ORF">Slati_4556500</name>
</gene>
<evidence type="ECO:0000256" key="7">
    <source>
        <dbReference type="ARBA" id="ARBA00023163"/>
    </source>
</evidence>
<organism evidence="10">
    <name type="scientific">Sesamum latifolium</name>
    <dbReference type="NCBI Taxonomy" id="2727402"/>
    <lineage>
        <taxon>Eukaryota</taxon>
        <taxon>Viridiplantae</taxon>
        <taxon>Streptophyta</taxon>
        <taxon>Embryophyta</taxon>
        <taxon>Tracheophyta</taxon>
        <taxon>Spermatophyta</taxon>
        <taxon>Magnoliopsida</taxon>
        <taxon>eudicotyledons</taxon>
        <taxon>Gunneridae</taxon>
        <taxon>Pentapetalae</taxon>
        <taxon>asterids</taxon>
        <taxon>lamiids</taxon>
        <taxon>Lamiales</taxon>
        <taxon>Pedaliaceae</taxon>
        <taxon>Sesamum</taxon>
    </lineage>
</organism>
<evidence type="ECO:0000259" key="9">
    <source>
        <dbReference type="Pfam" id="PF00940"/>
    </source>
</evidence>
<dbReference type="InterPro" id="IPR043502">
    <property type="entry name" value="DNA/RNA_pol_sf"/>
</dbReference>
<evidence type="ECO:0000256" key="4">
    <source>
        <dbReference type="ARBA" id="ARBA00022478"/>
    </source>
</evidence>
<keyword evidence="4 10" id="KW-0240">DNA-directed RNA polymerase</keyword>
<dbReference type="SUPFAM" id="SSF56672">
    <property type="entry name" value="DNA/RNA polymerases"/>
    <property type="match status" value="1"/>
</dbReference>
<dbReference type="EMBL" id="JACGWN010000147">
    <property type="protein sequence ID" value="KAL0386450.1"/>
    <property type="molecule type" value="Genomic_DNA"/>
</dbReference>
<evidence type="ECO:0000256" key="5">
    <source>
        <dbReference type="ARBA" id="ARBA00022679"/>
    </source>
</evidence>
<dbReference type="PANTHER" id="PTHR10102:SF8">
    <property type="entry name" value="DNA-DIRECTED RNA POLYMERASE-RELATED"/>
    <property type="match status" value="1"/>
</dbReference>
<keyword evidence="6" id="KW-0548">Nucleotidyltransferase</keyword>
<keyword evidence="7" id="KW-0804">Transcription</keyword>
<keyword evidence="5" id="KW-0808">Transferase</keyword>
<dbReference type="PANTHER" id="PTHR10102">
    <property type="entry name" value="DNA-DIRECTED RNA POLYMERASE, MITOCHONDRIAL"/>
    <property type="match status" value="1"/>
</dbReference>
<comment type="similarity">
    <text evidence="2">Belongs to the phage and mitochondrial RNA polymerase family.</text>
</comment>
<evidence type="ECO:0000256" key="1">
    <source>
        <dbReference type="ARBA" id="ARBA00004026"/>
    </source>
</evidence>
<dbReference type="PROSITE" id="PS00489">
    <property type="entry name" value="RNA_POL_PHAGE_2"/>
    <property type="match status" value="1"/>
</dbReference>
<evidence type="ECO:0000256" key="8">
    <source>
        <dbReference type="ARBA" id="ARBA00048552"/>
    </source>
</evidence>
<evidence type="ECO:0000313" key="10">
    <source>
        <dbReference type="EMBL" id="KAL0386450.1"/>
    </source>
</evidence>
<evidence type="ECO:0000256" key="2">
    <source>
        <dbReference type="ARBA" id="ARBA00009493"/>
    </source>
</evidence>
<comment type="function">
    <text evidence="1">DNA-dependent RNA polymerase catalyzes the transcription of DNA into RNA using the four ribonucleoside triphosphates as substrates.</text>
</comment>
<dbReference type="InterPro" id="IPR046950">
    <property type="entry name" value="DNA-dir_Rpol_C_phage-type"/>
</dbReference>
<name>A0AAW2S1L3_9LAMI</name>
<evidence type="ECO:0000256" key="6">
    <source>
        <dbReference type="ARBA" id="ARBA00022695"/>
    </source>
</evidence>
<comment type="catalytic activity">
    <reaction evidence="8">
        <text>RNA(n) + a ribonucleoside 5'-triphosphate = RNA(n+1) + diphosphate</text>
        <dbReference type="Rhea" id="RHEA:21248"/>
        <dbReference type="Rhea" id="RHEA-COMP:14527"/>
        <dbReference type="Rhea" id="RHEA-COMP:17342"/>
        <dbReference type="ChEBI" id="CHEBI:33019"/>
        <dbReference type="ChEBI" id="CHEBI:61557"/>
        <dbReference type="ChEBI" id="CHEBI:140395"/>
        <dbReference type="EC" id="2.7.7.6"/>
    </reaction>
</comment>
<dbReference type="GO" id="GO:0034245">
    <property type="term" value="C:mitochondrial DNA-directed RNA polymerase complex"/>
    <property type="evidence" value="ECO:0007669"/>
    <property type="project" value="TreeGrafter"/>
</dbReference>
<reference evidence="10" key="1">
    <citation type="submission" date="2020-06" db="EMBL/GenBank/DDBJ databases">
        <authorList>
            <person name="Li T."/>
            <person name="Hu X."/>
            <person name="Zhang T."/>
            <person name="Song X."/>
            <person name="Zhang H."/>
            <person name="Dai N."/>
            <person name="Sheng W."/>
            <person name="Hou X."/>
            <person name="Wei L."/>
        </authorList>
    </citation>
    <scope>NUCLEOTIDE SEQUENCE</scope>
    <source>
        <strain evidence="10">KEN1</strain>
        <tissue evidence="10">Leaf</tissue>
    </source>
</reference>
<dbReference type="AlphaFoldDB" id="A0AAW2S1L3"/>
<comment type="caution">
    <text evidence="10">The sequence shown here is derived from an EMBL/GenBank/DDBJ whole genome shotgun (WGS) entry which is preliminary data.</text>
</comment>
<dbReference type="Gene3D" id="1.10.150.20">
    <property type="entry name" value="5' to 3' exonuclease, C-terminal subdomain"/>
    <property type="match status" value="1"/>
</dbReference>
<accession>A0AAW2S1L3</accession>
<protein>
    <recommendedName>
        <fullName evidence="3">DNA-directed RNA polymerase</fullName>
        <ecNumber evidence="3">2.7.7.6</ecNumber>
    </recommendedName>
</protein>
<proteinExistence type="inferred from homology"/>
<sequence length="629" mass="73327">MVCKPLDWEHPKEELDKCFDLDLKKPYVLSDMRGGYLSTPTINMYTGLLSSNNLRNFNIELHDFDLHDEMVSILNGLQKQGFKINKKVLDFVKNNRQTLENEGLLMKGILAHVNLKEAFDLMRKSYYINKDIKGFSSLDSLLKELGIRVQKARYEDFIIRLVSAYEDYVFYLPAFMDFRGRIYRCGILHFHERDFARSFIEFANNPQKEEGCKQSVKDIVAISAAFKYKKFYDYDDALQWYKDNHNTIYASDQSLICFAKSASDPFQFIAKVLSKDDVQEYDRIPITQDAAASAYQIMSYLLLNEEMARRTNLIPHPDGKIQDVYTCILKDLKTYLYHQINDKSKIDIIESKLDRKLIKILFMPLIYGKTLNSMENDIRQRYGQLISRKDANNLAKLCYDFWKEQYPDIDNLMKLITIISWFCSVKDRAVLYRIPYFTTKQDYMAFQKANISVYERNTKKRRRVTLTIPTMKRDRRKTQSSTCANFIHQKDAYIAMKVVEELLRKRAAIYTKSSLSMLQSSKDTIIHILTVLLVTRILNWGFSFEAAFFAPFLTDLLDFILSAMDRIPLSVGDDRSGASSSKQPSFDLNLSAVEQAVYEQRLEKIKNQKKALADLLDLSLRGKHGNFLT</sequence>
<dbReference type="GO" id="GO:0003677">
    <property type="term" value="F:DNA binding"/>
    <property type="evidence" value="ECO:0007669"/>
    <property type="project" value="InterPro"/>
</dbReference>
<dbReference type="EC" id="2.7.7.6" evidence="3"/>
<dbReference type="GO" id="GO:0003899">
    <property type="term" value="F:DNA-directed RNA polymerase activity"/>
    <property type="evidence" value="ECO:0007669"/>
    <property type="project" value="UniProtKB-EC"/>
</dbReference>
<feature type="domain" description="DNA-directed RNA polymerase C-terminal" evidence="9">
    <location>
        <begin position="226"/>
        <end position="498"/>
    </location>
</feature>
<dbReference type="GO" id="GO:0006390">
    <property type="term" value="P:mitochondrial transcription"/>
    <property type="evidence" value="ECO:0007669"/>
    <property type="project" value="TreeGrafter"/>
</dbReference>
<dbReference type="Pfam" id="PF00940">
    <property type="entry name" value="RNA_pol"/>
    <property type="match status" value="1"/>
</dbReference>
<reference evidence="10" key="2">
    <citation type="journal article" date="2024" name="Plant">
        <title>Genomic evolution and insights into agronomic trait innovations of Sesamum species.</title>
        <authorList>
            <person name="Miao H."/>
            <person name="Wang L."/>
            <person name="Qu L."/>
            <person name="Liu H."/>
            <person name="Sun Y."/>
            <person name="Le M."/>
            <person name="Wang Q."/>
            <person name="Wei S."/>
            <person name="Zheng Y."/>
            <person name="Lin W."/>
            <person name="Duan Y."/>
            <person name="Cao H."/>
            <person name="Xiong S."/>
            <person name="Wang X."/>
            <person name="Wei L."/>
            <person name="Li C."/>
            <person name="Ma Q."/>
            <person name="Ju M."/>
            <person name="Zhao R."/>
            <person name="Li G."/>
            <person name="Mu C."/>
            <person name="Tian Q."/>
            <person name="Mei H."/>
            <person name="Zhang T."/>
            <person name="Gao T."/>
            <person name="Zhang H."/>
        </authorList>
    </citation>
    <scope>NUCLEOTIDE SEQUENCE</scope>
    <source>
        <strain evidence="10">KEN1</strain>
    </source>
</reference>